<dbReference type="PANTHER" id="PTHR12903">
    <property type="entry name" value="MITOCHONDRIAL RIBOSOMAL PROTEIN L24"/>
    <property type="match status" value="1"/>
</dbReference>
<dbReference type="GO" id="GO:0019843">
    <property type="term" value="F:rRNA binding"/>
    <property type="evidence" value="ECO:0007669"/>
    <property type="project" value="UniProtKB-UniRule"/>
</dbReference>
<sequence>MSTNRKVMKIHSGDEVQIVKGKDAGKKGKVDKVFSQEDKILLPGLNLVKKHQKPQGNKKPGGIIDLAKPIPVANIRLICPKCSQPTKVGFKIEPDGRKYRFCKKCKQVFT</sequence>
<name>A0A2M7AML7_UNCKA</name>
<comment type="subunit">
    <text evidence="5">Part of the 50S ribosomal subunit.</text>
</comment>
<dbReference type="Proteomes" id="UP000229916">
    <property type="component" value="Unassembled WGS sequence"/>
</dbReference>
<keyword evidence="5" id="KW-0699">rRNA-binding</keyword>
<dbReference type="AlphaFoldDB" id="A0A2M7AML7"/>
<gene>
    <name evidence="5" type="primary">rplX</name>
    <name evidence="9" type="ORF">COS81_03155</name>
</gene>
<evidence type="ECO:0000256" key="2">
    <source>
        <dbReference type="ARBA" id="ARBA00022980"/>
    </source>
</evidence>
<dbReference type="Pfam" id="PF00467">
    <property type="entry name" value="KOW"/>
    <property type="match status" value="1"/>
</dbReference>
<comment type="function">
    <text evidence="5">One of two assembly initiator proteins, it binds directly to the 5'-end of the 23S rRNA, where it nucleates assembly of the 50S subunit.</text>
</comment>
<dbReference type="InterPro" id="IPR008991">
    <property type="entry name" value="Translation_prot_SH3-like_sf"/>
</dbReference>
<evidence type="ECO:0000259" key="7">
    <source>
        <dbReference type="Pfam" id="PF00467"/>
    </source>
</evidence>
<dbReference type="InterPro" id="IPR003256">
    <property type="entry name" value="Ribosomal_uL24"/>
</dbReference>
<dbReference type="HAMAP" id="MF_01326_B">
    <property type="entry name" value="Ribosomal_uL24_B"/>
    <property type="match status" value="1"/>
</dbReference>
<dbReference type="PROSITE" id="PS01108">
    <property type="entry name" value="RIBOSOMAL_L24"/>
    <property type="match status" value="1"/>
</dbReference>
<comment type="caution">
    <text evidence="9">The sequence shown here is derived from an EMBL/GenBank/DDBJ whole genome shotgun (WGS) entry which is preliminary data.</text>
</comment>
<comment type="function">
    <text evidence="5">One of the proteins that surrounds the polypeptide exit tunnel on the outside of the subunit.</text>
</comment>
<dbReference type="InterPro" id="IPR014722">
    <property type="entry name" value="Rib_uL2_dom2"/>
</dbReference>
<dbReference type="GO" id="GO:0005840">
    <property type="term" value="C:ribosome"/>
    <property type="evidence" value="ECO:0007669"/>
    <property type="project" value="UniProtKB-KW"/>
</dbReference>
<keyword evidence="2 5" id="KW-0689">Ribosomal protein</keyword>
<dbReference type="InterPro" id="IPR041988">
    <property type="entry name" value="Ribosomal_uL24_KOW"/>
</dbReference>
<protein>
    <recommendedName>
        <fullName evidence="4 5">Large ribosomal subunit protein uL24</fullName>
    </recommendedName>
</protein>
<dbReference type="CDD" id="cd06089">
    <property type="entry name" value="KOW_RPL26"/>
    <property type="match status" value="1"/>
</dbReference>
<evidence type="ECO:0000256" key="5">
    <source>
        <dbReference type="HAMAP-Rule" id="MF_01326"/>
    </source>
</evidence>
<keyword evidence="5" id="KW-0694">RNA-binding</keyword>
<accession>A0A2M7AML7</accession>
<dbReference type="InterPro" id="IPR005824">
    <property type="entry name" value="KOW"/>
</dbReference>
<evidence type="ECO:0000313" key="9">
    <source>
        <dbReference type="EMBL" id="PIU68649.1"/>
    </source>
</evidence>
<dbReference type="GO" id="GO:0006412">
    <property type="term" value="P:translation"/>
    <property type="evidence" value="ECO:0007669"/>
    <property type="project" value="UniProtKB-UniRule"/>
</dbReference>
<dbReference type="GO" id="GO:1990904">
    <property type="term" value="C:ribonucleoprotein complex"/>
    <property type="evidence" value="ECO:0007669"/>
    <property type="project" value="UniProtKB-KW"/>
</dbReference>
<evidence type="ECO:0000256" key="1">
    <source>
        <dbReference type="ARBA" id="ARBA00010618"/>
    </source>
</evidence>
<reference evidence="10" key="1">
    <citation type="submission" date="2017-09" db="EMBL/GenBank/DDBJ databases">
        <title>Depth-based differentiation of microbial function through sediment-hosted aquifers and enrichment of novel symbionts in the deep terrestrial subsurface.</title>
        <authorList>
            <person name="Probst A.J."/>
            <person name="Ladd B."/>
            <person name="Jarett J.K."/>
            <person name="Geller-Mcgrath D.E."/>
            <person name="Sieber C.M.K."/>
            <person name="Emerson J.B."/>
            <person name="Anantharaman K."/>
            <person name="Thomas B.C."/>
            <person name="Malmstrom R."/>
            <person name="Stieglmeier M."/>
            <person name="Klingl A."/>
            <person name="Woyke T."/>
            <person name="Ryan C.M."/>
            <person name="Banfield J.F."/>
        </authorList>
    </citation>
    <scope>NUCLEOTIDE SEQUENCE [LARGE SCALE GENOMIC DNA]</scope>
</reference>
<dbReference type="EMBL" id="PEWD01000064">
    <property type="protein sequence ID" value="PIU68649.1"/>
    <property type="molecule type" value="Genomic_DNA"/>
</dbReference>
<organism evidence="9 10">
    <name type="scientific">candidate division WWE3 bacterium CG06_land_8_20_14_3_00_42_16</name>
    <dbReference type="NCBI Taxonomy" id="1975083"/>
    <lineage>
        <taxon>Bacteria</taxon>
        <taxon>Katanobacteria</taxon>
    </lineage>
</organism>
<feature type="domain" description="KOW" evidence="7">
    <location>
        <begin position="13"/>
        <end position="41"/>
    </location>
</feature>
<comment type="similarity">
    <text evidence="1 5 6">Belongs to the universal ribosomal protein uL24 family.</text>
</comment>
<keyword evidence="3 5" id="KW-0687">Ribonucleoprotein</keyword>
<dbReference type="NCBIfam" id="TIGR01079">
    <property type="entry name" value="rplX_bact"/>
    <property type="match status" value="1"/>
</dbReference>
<dbReference type="InterPro" id="IPR057264">
    <property type="entry name" value="Ribosomal_uL24_C"/>
</dbReference>
<evidence type="ECO:0000256" key="3">
    <source>
        <dbReference type="ARBA" id="ARBA00023274"/>
    </source>
</evidence>
<proteinExistence type="inferred from homology"/>
<dbReference type="InterPro" id="IPR005825">
    <property type="entry name" value="Ribosomal_uL24_CS"/>
</dbReference>
<evidence type="ECO:0000256" key="6">
    <source>
        <dbReference type="RuleBase" id="RU003477"/>
    </source>
</evidence>
<dbReference type="Pfam" id="PF17136">
    <property type="entry name" value="ribosomal_L24"/>
    <property type="match status" value="1"/>
</dbReference>
<dbReference type="SUPFAM" id="SSF50104">
    <property type="entry name" value="Translation proteins SH3-like domain"/>
    <property type="match status" value="1"/>
</dbReference>
<evidence type="ECO:0000259" key="8">
    <source>
        <dbReference type="Pfam" id="PF17136"/>
    </source>
</evidence>
<dbReference type="GO" id="GO:0003735">
    <property type="term" value="F:structural constituent of ribosome"/>
    <property type="evidence" value="ECO:0007669"/>
    <property type="project" value="InterPro"/>
</dbReference>
<evidence type="ECO:0000313" key="10">
    <source>
        <dbReference type="Proteomes" id="UP000229916"/>
    </source>
</evidence>
<feature type="domain" description="Large ribosomal subunit protein uL24 C-terminal" evidence="8">
    <location>
        <begin position="45"/>
        <end position="108"/>
    </location>
</feature>
<dbReference type="Gene3D" id="2.30.30.30">
    <property type="match status" value="1"/>
</dbReference>
<evidence type="ECO:0000256" key="4">
    <source>
        <dbReference type="ARBA" id="ARBA00035206"/>
    </source>
</evidence>